<dbReference type="SMART" id="SM01130">
    <property type="entry name" value="DHDPS"/>
    <property type="match status" value="1"/>
</dbReference>
<keyword evidence="1 3" id="KW-0456">Lyase</keyword>
<feature type="active site" description="Schiff-base intermediate with substrate" evidence="4">
    <location>
        <position position="162"/>
    </location>
</feature>
<evidence type="ECO:0000256" key="3">
    <source>
        <dbReference type="PIRNR" id="PIRNR001365"/>
    </source>
</evidence>
<name>A0A419F9Q1_9BACT</name>
<comment type="similarity">
    <text evidence="3">Belongs to the DapA family.</text>
</comment>
<dbReference type="AlphaFoldDB" id="A0A419F9Q1"/>
<dbReference type="PIRSF" id="PIRSF001365">
    <property type="entry name" value="DHDPS"/>
    <property type="match status" value="1"/>
</dbReference>
<evidence type="ECO:0000256" key="1">
    <source>
        <dbReference type="ARBA" id="ARBA00023239"/>
    </source>
</evidence>
<comment type="caution">
    <text evidence="6">The sequence shown here is derived from an EMBL/GenBank/DDBJ whole genome shotgun (WGS) entry which is preliminary data.</text>
</comment>
<dbReference type="GO" id="GO:0005829">
    <property type="term" value="C:cytosol"/>
    <property type="evidence" value="ECO:0007669"/>
    <property type="project" value="TreeGrafter"/>
</dbReference>
<evidence type="ECO:0000313" key="7">
    <source>
        <dbReference type="Proteomes" id="UP000285961"/>
    </source>
</evidence>
<dbReference type="PANTHER" id="PTHR42849:SF1">
    <property type="entry name" value="N-ACETYLNEURAMINATE LYASE"/>
    <property type="match status" value="1"/>
</dbReference>
<dbReference type="CDD" id="cd00408">
    <property type="entry name" value="DHDPS-like"/>
    <property type="match status" value="1"/>
</dbReference>
<protein>
    <submittedName>
        <fullName evidence="6">Dihydrodipicolinate synthase family protein</fullName>
    </submittedName>
</protein>
<evidence type="ECO:0000256" key="5">
    <source>
        <dbReference type="PIRSR" id="PIRSR001365-2"/>
    </source>
</evidence>
<dbReference type="EMBL" id="QZKI01000002">
    <property type="protein sequence ID" value="RJP75567.1"/>
    <property type="molecule type" value="Genomic_DNA"/>
</dbReference>
<feature type="binding site" evidence="5">
    <location>
        <position position="205"/>
    </location>
    <ligand>
        <name>pyruvate</name>
        <dbReference type="ChEBI" id="CHEBI:15361"/>
    </ligand>
</feature>
<reference evidence="6 7" key="1">
    <citation type="journal article" date="2017" name="ISME J.">
        <title>Energy and carbon metabolisms in a deep terrestrial subsurface fluid microbial community.</title>
        <authorList>
            <person name="Momper L."/>
            <person name="Jungbluth S.P."/>
            <person name="Lee M.D."/>
            <person name="Amend J.P."/>
        </authorList>
    </citation>
    <scope>NUCLEOTIDE SEQUENCE [LARGE SCALE GENOMIC DNA]</scope>
    <source>
        <strain evidence="6">SURF_17</strain>
    </source>
</reference>
<dbReference type="Gene3D" id="3.20.20.70">
    <property type="entry name" value="Aldolase class I"/>
    <property type="match status" value="1"/>
</dbReference>
<dbReference type="PROSITE" id="PS00666">
    <property type="entry name" value="DHDPS_2"/>
    <property type="match status" value="1"/>
</dbReference>
<keyword evidence="2" id="KW-0704">Schiff base</keyword>
<feature type="active site" description="Proton donor/acceptor" evidence="4">
    <location>
        <position position="134"/>
    </location>
</feature>
<accession>A0A419F9Q1</accession>
<proteinExistence type="inferred from homology"/>
<evidence type="ECO:0000313" key="6">
    <source>
        <dbReference type="EMBL" id="RJP75567.1"/>
    </source>
</evidence>
<dbReference type="SUPFAM" id="SSF51569">
    <property type="entry name" value="Aldolase"/>
    <property type="match status" value="1"/>
</dbReference>
<dbReference type="InterPro" id="IPR013785">
    <property type="entry name" value="Aldolase_TIM"/>
</dbReference>
<dbReference type="PRINTS" id="PR00146">
    <property type="entry name" value="DHPICSNTHASE"/>
</dbReference>
<dbReference type="GO" id="GO:0019262">
    <property type="term" value="P:N-acetylneuraminate catabolic process"/>
    <property type="evidence" value="ECO:0007669"/>
    <property type="project" value="TreeGrafter"/>
</dbReference>
<dbReference type="InterPro" id="IPR002220">
    <property type="entry name" value="DapA-like"/>
</dbReference>
<dbReference type="PANTHER" id="PTHR42849">
    <property type="entry name" value="N-ACETYLNEURAMINATE LYASE"/>
    <property type="match status" value="1"/>
</dbReference>
<gene>
    <name evidence="6" type="ORF">C4532_00275</name>
</gene>
<dbReference type="GO" id="GO:0008747">
    <property type="term" value="F:N-acetylneuraminate lyase activity"/>
    <property type="evidence" value="ECO:0007669"/>
    <property type="project" value="TreeGrafter"/>
</dbReference>
<dbReference type="Pfam" id="PF00701">
    <property type="entry name" value="DHDPS"/>
    <property type="match status" value="1"/>
</dbReference>
<sequence>MKPLEGIFVVMMSPFVDDEVDERAMRHMVNHFIAEGINGLVVLGSNGEFPYLSDEEKRQLIDIAVEEARGRVPVIIGTGYFATEPVIALTKYARDAGADAAMVALPVYYPLSFEDVKRHYKRISSEAGLPIVYYNIPDMTHLRLTPAEMAELATVEQIVGIKETIPDIDEMAEHVKLIKKKPFSVLSGTVLNLMPVMSQGGVGAICVLPNIVPKQCVEFYNAMKSGDTDKAGEIMAFLFKFMPLMTATPTPHAMMKESLRQLGVPITPSVKDPLPPLTDQQKSLVTQVLADAGLKK</sequence>
<dbReference type="InterPro" id="IPR020625">
    <property type="entry name" value="Schiff_base-form_aldolases_AS"/>
</dbReference>
<evidence type="ECO:0000256" key="2">
    <source>
        <dbReference type="ARBA" id="ARBA00023270"/>
    </source>
</evidence>
<dbReference type="Proteomes" id="UP000285961">
    <property type="component" value="Unassembled WGS sequence"/>
</dbReference>
<organism evidence="6 7">
    <name type="scientific">Candidatus Abyssobacteria bacterium SURF_17</name>
    <dbReference type="NCBI Taxonomy" id="2093361"/>
    <lineage>
        <taxon>Bacteria</taxon>
        <taxon>Pseudomonadati</taxon>
        <taxon>Candidatus Hydrogenedentota</taxon>
        <taxon>Candidatus Abyssobacteria</taxon>
    </lineage>
</organism>
<evidence type="ECO:0000256" key="4">
    <source>
        <dbReference type="PIRSR" id="PIRSR001365-1"/>
    </source>
</evidence>